<dbReference type="EMBL" id="LK052892">
    <property type="protein sequence ID" value="CDR41494.1"/>
    <property type="molecule type" value="Genomic_DNA"/>
</dbReference>
<sequence length="684" mass="77645">MSQSGTPNPRASGHSRTRSLASVFSTSPKKKDNLGKIRHSIDRPVVTTPAADEQRFGSAIGNRTATLPQYKDLGPPDIVHITHYNSQKKKEEGQYHYITGIDVSSTAAPMAYLSMLTLNETNVSLRHPIIYTYCTYNSFSRCDIRIRTEFPTESQGSYQLQLLPSDRRNKTLSEVSPQIWDELYVSGMVRSLITGVDIERKSPMLVEKVPCQNVSQSKYAISMFIRFLDRGAQLGASDKVNKPSIQENYLIDALMILTEFTGLHGYAIEELKKSGRSDMDLIIIKLLFASNQEIEAVRYMHSALKTNPRDALLLIEQTKFLIKKGETELALKTALRAVRTAPLSSDAWSQLTLAHILKGDLKSALISLNSIPMYGIRPKDFCSPGLKDELRYPEPIEGKVKSVWEDLIQVWGPRADNLIEFCPKHEVQAVDPALLRINRQKLKGTHAEAYELLIIMINQAGWDGLLKARSEVFLMAEEFENMSTTSLAENGDAFGVIKKRQCERWLDDLFLVLYEDLRVVLIVENELQNQRQLKHSALEWELIGLTGLRTHHFKNAVAALRTALNVRFDIISARSLIQIWELRYLNKDASITQSLMNNGSIDMSLDVVLDVIMKVVAYNIRFYNEFSLDVVLFLKRFFAMYDSELVQNKIQVQFENDNNDYKNSGVIPPFDKMVALIHTFNPDL</sequence>
<dbReference type="GO" id="GO:0034044">
    <property type="term" value="C:exomer complex"/>
    <property type="evidence" value="ECO:0007669"/>
    <property type="project" value="UniProtKB-ARBA"/>
</dbReference>
<proteinExistence type="predicted"/>
<dbReference type="InterPro" id="IPR011990">
    <property type="entry name" value="TPR-like_helical_dom_sf"/>
</dbReference>
<dbReference type="OrthoDB" id="434695at2759"/>
<dbReference type="InterPro" id="IPR015374">
    <property type="entry name" value="ChAPs"/>
</dbReference>
<dbReference type="Pfam" id="PF09295">
    <property type="entry name" value="ChAPs"/>
    <property type="match status" value="1"/>
</dbReference>
<gene>
    <name evidence="2" type="ORF">CYFA0S_07e02872g</name>
</gene>
<dbReference type="PANTHER" id="PTHR31975:SF2">
    <property type="entry name" value="CHITIN BIOSYNTHESIS PROTEIN CHS6-RELATED"/>
    <property type="match status" value="1"/>
</dbReference>
<dbReference type="PhylomeDB" id="A0A061AV69"/>
<feature type="region of interest" description="Disordered" evidence="1">
    <location>
        <begin position="1"/>
        <end position="35"/>
    </location>
</feature>
<organism evidence="2">
    <name type="scientific">Cyberlindnera fabianii</name>
    <name type="common">Yeast</name>
    <name type="synonym">Hansenula fabianii</name>
    <dbReference type="NCBI Taxonomy" id="36022"/>
    <lineage>
        <taxon>Eukaryota</taxon>
        <taxon>Fungi</taxon>
        <taxon>Dikarya</taxon>
        <taxon>Ascomycota</taxon>
        <taxon>Saccharomycotina</taxon>
        <taxon>Saccharomycetes</taxon>
        <taxon>Phaffomycetales</taxon>
        <taxon>Phaffomycetaceae</taxon>
        <taxon>Cyberlindnera</taxon>
    </lineage>
</organism>
<protein>
    <submittedName>
        <fullName evidence="2">CYFA0S07e02872g1_1</fullName>
    </submittedName>
</protein>
<dbReference type="VEuPathDB" id="FungiDB:BON22_3718"/>
<evidence type="ECO:0000313" key="2">
    <source>
        <dbReference type="EMBL" id="CDR41494.1"/>
    </source>
</evidence>
<reference evidence="2" key="1">
    <citation type="journal article" date="2014" name="Genome Announc.">
        <title>Genome sequence of the yeast Cyberlindnera fabianii (Hansenula fabianii).</title>
        <authorList>
            <person name="Freel K.C."/>
            <person name="Sarilar V."/>
            <person name="Neuveglise C."/>
            <person name="Devillers H."/>
            <person name="Friedrich A."/>
            <person name="Schacherer J."/>
        </authorList>
    </citation>
    <scope>NUCLEOTIDE SEQUENCE</scope>
    <source>
        <strain evidence="2">YJS4271</strain>
    </source>
</reference>
<dbReference type="AlphaFoldDB" id="A0A061AV69"/>
<feature type="compositionally biased region" description="Polar residues" evidence="1">
    <location>
        <begin position="18"/>
        <end position="27"/>
    </location>
</feature>
<dbReference type="GO" id="GO:0006893">
    <property type="term" value="P:Golgi to plasma membrane transport"/>
    <property type="evidence" value="ECO:0007669"/>
    <property type="project" value="TreeGrafter"/>
</dbReference>
<dbReference type="PANTHER" id="PTHR31975">
    <property type="entry name" value="BUD SITE SELECTION PROTEIN 7-RELATED"/>
    <property type="match status" value="1"/>
</dbReference>
<dbReference type="Gene3D" id="1.25.40.10">
    <property type="entry name" value="Tetratricopeptide repeat domain"/>
    <property type="match status" value="1"/>
</dbReference>
<name>A0A061AV69_CYBFA</name>
<accession>A0A061AV69</accession>
<evidence type="ECO:0000256" key="1">
    <source>
        <dbReference type="SAM" id="MobiDB-lite"/>
    </source>
</evidence>
<dbReference type="SUPFAM" id="SSF48452">
    <property type="entry name" value="TPR-like"/>
    <property type="match status" value="1"/>
</dbReference>